<dbReference type="Pfam" id="PF00004">
    <property type="entry name" value="AAA"/>
    <property type="match status" value="1"/>
</dbReference>
<name>A0A8H7HUJ0_9AGAM</name>
<dbReference type="GO" id="GO:0003723">
    <property type="term" value="F:RNA binding"/>
    <property type="evidence" value="ECO:0007669"/>
    <property type="project" value="TreeGrafter"/>
</dbReference>
<feature type="non-terminal residue" evidence="3">
    <location>
        <position position="1"/>
    </location>
</feature>
<dbReference type="GO" id="GO:1990275">
    <property type="term" value="F:preribosome binding"/>
    <property type="evidence" value="ECO:0007669"/>
    <property type="project" value="TreeGrafter"/>
</dbReference>
<evidence type="ECO:0000313" key="4">
    <source>
        <dbReference type="Proteomes" id="UP000602905"/>
    </source>
</evidence>
<dbReference type="SMART" id="SM00382">
    <property type="entry name" value="AAA"/>
    <property type="match status" value="1"/>
</dbReference>
<dbReference type="OrthoDB" id="2115716at2759"/>
<dbReference type="CDD" id="cd19481">
    <property type="entry name" value="RecA-like_protease"/>
    <property type="match status" value="1"/>
</dbReference>
<evidence type="ECO:0000259" key="2">
    <source>
        <dbReference type="SMART" id="SM00382"/>
    </source>
</evidence>
<feature type="compositionally biased region" description="Basic and acidic residues" evidence="1">
    <location>
        <begin position="56"/>
        <end position="66"/>
    </location>
</feature>
<dbReference type="GO" id="GO:0042254">
    <property type="term" value="P:ribosome biogenesis"/>
    <property type="evidence" value="ECO:0007669"/>
    <property type="project" value="TreeGrafter"/>
</dbReference>
<dbReference type="InterPro" id="IPR027417">
    <property type="entry name" value="P-loop_NTPase"/>
</dbReference>
<comment type="caution">
    <text evidence="3">The sequence shown here is derived from an EMBL/GenBank/DDBJ whole genome shotgun (WGS) entry which is preliminary data.</text>
</comment>
<feature type="domain" description="AAA+ ATPase" evidence="2">
    <location>
        <begin position="273"/>
        <end position="396"/>
    </location>
</feature>
<dbReference type="GO" id="GO:0016887">
    <property type="term" value="F:ATP hydrolysis activity"/>
    <property type="evidence" value="ECO:0007669"/>
    <property type="project" value="InterPro"/>
</dbReference>
<organism evidence="3 4">
    <name type="scientific">Rhizoctonia solani</name>
    <dbReference type="NCBI Taxonomy" id="456999"/>
    <lineage>
        <taxon>Eukaryota</taxon>
        <taxon>Fungi</taxon>
        <taxon>Dikarya</taxon>
        <taxon>Basidiomycota</taxon>
        <taxon>Agaricomycotina</taxon>
        <taxon>Agaricomycetes</taxon>
        <taxon>Cantharellales</taxon>
        <taxon>Ceratobasidiaceae</taxon>
        <taxon>Rhizoctonia</taxon>
    </lineage>
</organism>
<sequence length="488" mass="55801">MDTSLFTRPFTYLPTRPKQPNPRVDSPLEEHFINITLDDTYDALGARHHRGSKSGPSEEWRKHCSSNREDTDTFLTTMLRDKYPDHSLVVTEDWQVDVLNLEGVAWKPLDGVELQTHVTFIAPTRRNQTGQVARSIRFGGFDVWWKEERFTVFVASVSRDSLTLVLVNLNQKSCQWPSGFGLTTQHFILKEGKDETASLGLLMAAGYQSGQIGNSVLVFNNGFWQNDYDLWEEVQKADWKDVILSPDFKQQIQSDVKNFFASEAVYHDLGVPWKRGTIFLGPPGNGKTISIKALMKSSQKPALYVKSFRSWMGEEGSMREVFNRARREAPCLLILEDLDALINDENRSFFLNEIDGLENNDGLYILGTTNHFERLDPGLSDRPSRFDRKYTFALPNRDERVQYAQYWQRKLKDNKDVSFPDSLVEKVADLTSGFSFAYLKEAFVSTLVSMVGAHDVQFEKVLVKQILELKKQIGNSDVMPILGTTYSF</sequence>
<dbReference type="GO" id="GO:0005634">
    <property type="term" value="C:nucleus"/>
    <property type="evidence" value="ECO:0007669"/>
    <property type="project" value="TreeGrafter"/>
</dbReference>
<feature type="region of interest" description="Disordered" evidence="1">
    <location>
        <begin position="46"/>
        <end position="66"/>
    </location>
</feature>
<evidence type="ECO:0000256" key="1">
    <source>
        <dbReference type="SAM" id="MobiDB-lite"/>
    </source>
</evidence>
<keyword evidence="3" id="KW-0378">Hydrolase</keyword>
<dbReference type="InterPro" id="IPR003593">
    <property type="entry name" value="AAA+_ATPase"/>
</dbReference>
<proteinExistence type="predicted"/>
<gene>
    <name evidence="3" type="ORF">RHS03_02749</name>
</gene>
<dbReference type="SUPFAM" id="SSF52540">
    <property type="entry name" value="P-loop containing nucleoside triphosphate hydrolases"/>
    <property type="match status" value="1"/>
</dbReference>
<dbReference type="AlphaFoldDB" id="A0A8H7HUJ0"/>
<feature type="region of interest" description="Disordered" evidence="1">
    <location>
        <begin position="1"/>
        <end position="24"/>
    </location>
</feature>
<dbReference type="InterPro" id="IPR050168">
    <property type="entry name" value="AAA_ATPase_domain"/>
</dbReference>
<dbReference type="GO" id="GO:0005524">
    <property type="term" value="F:ATP binding"/>
    <property type="evidence" value="ECO:0007669"/>
    <property type="project" value="InterPro"/>
</dbReference>
<dbReference type="EMBL" id="JACYCD010000048">
    <property type="protein sequence ID" value="KAF8709444.1"/>
    <property type="molecule type" value="Genomic_DNA"/>
</dbReference>
<dbReference type="Proteomes" id="UP000602905">
    <property type="component" value="Unassembled WGS sequence"/>
</dbReference>
<dbReference type="InterPro" id="IPR003959">
    <property type="entry name" value="ATPase_AAA_core"/>
</dbReference>
<reference evidence="3" key="1">
    <citation type="submission" date="2020-09" db="EMBL/GenBank/DDBJ databases">
        <title>Comparative genome analyses of four rice-infecting Rhizoctonia solani isolates reveal extensive enrichment of homogalacturonan modification genes.</title>
        <authorList>
            <person name="Lee D.-Y."/>
            <person name="Jeon J."/>
            <person name="Kim K.-T."/>
            <person name="Cheong K."/>
            <person name="Song H."/>
            <person name="Choi G."/>
            <person name="Ko J."/>
            <person name="Opiyo S.O."/>
            <person name="Zuo S."/>
            <person name="Madhav S."/>
            <person name="Lee Y.-H."/>
            <person name="Wang G.-L."/>
        </authorList>
    </citation>
    <scope>NUCLEOTIDE SEQUENCE</scope>
    <source>
        <strain evidence="3">AG1-IA WGL</strain>
    </source>
</reference>
<accession>A0A8H7HUJ0</accession>
<evidence type="ECO:0000313" key="3">
    <source>
        <dbReference type="EMBL" id="KAF8709444.1"/>
    </source>
</evidence>
<protein>
    <submittedName>
        <fullName evidence="3">P-loop containing nucleoside triphosphate hydrolase protein</fullName>
    </submittedName>
</protein>
<dbReference type="PANTHER" id="PTHR23077:SF132">
    <property type="entry name" value="ATP-DEPENDENT ZN PROTEASE"/>
    <property type="match status" value="1"/>
</dbReference>
<dbReference type="Gene3D" id="3.40.50.300">
    <property type="entry name" value="P-loop containing nucleotide triphosphate hydrolases"/>
    <property type="match status" value="1"/>
</dbReference>
<dbReference type="PANTHER" id="PTHR23077">
    <property type="entry name" value="AAA-FAMILY ATPASE"/>
    <property type="match status" value="1"/>
</dbReference>